<feature type="transmembrane region" description="Helical" evidence="5">
    <location>
        <begin position="327"/>
        <end position="346"/>
    </location>
</feature>
<keyword evidence="5" id="KW-0472">Membrane</keyword>
<dbReference type="PROSITE" id="PS51375">
    <property type="entry name" value="PPR"/>
    <property type="match status" value="1"/>
</dbReference>
<protein>
    <recommendedName>
        <fullName evidence="8">Pentatricopeptide repeat-containing protein</fullName>
    </recommendedName>
</protein>
<reference evidence="6 7" key="1">
    <citation type="submission" date="2020-04" db="EMBL/GenBank/DDBJ databases">
        <title>Plant Genome Project.</title>
        <authorList>
            <person name="Zhang R.-G."/>
        </authorList>
    </citation>
    <scope>NUCLEOTIDE SEQUENCE [LARGE SCALE GENOMIC DNA]</scope>
    <source>
        <strain evidence="6">YNK0</strain>
        <tissue evidence="6">Leaf</tissue>
    </source>
</reference>
<evidence type="ECO:0000256" key="4">
    <source>
        <dbReference type="SAM" id="MobiDB-lite"/>
    </source>
</evidence>
<keyword evidence="7" id="KW-1185">Reference proteome</keyword>
<evidence type="ECO:0000256" key="3">
    <source>
        <dbReference type="PROSITE-ProRule" id="PRU00708"/>
    </source>
</evidence>
<feature type="repeat" description="PPR" evidence="3">
    <location>
        <begin position="291"/>
        <end position="325"/>
    </location>
</feature>
<evidence type="ECO:0000256" key="5">
    <source>
        <dbReference type="SAM" id="Phobius"/>
    </source>
</evidence>
<comment type="caution">
    <text evidence="6">The sequence shown here is derived from an EMBL/GenBank/DDBJ whole genome shotgun (WGS) entry which is preliminary data.</text>
</comment>
<evidence type="ECO:0008006" key="8">
    <source>
        <dbReference type="Google" id="ProtNLM"/>
    </source>
</evidence>
<evidence type="ECO:0000313" key="6">
    <source>
        <dbReference type="EMBL" id="KAF8398483.1"/>
    </source>
</evidence>
<dbReference type="PANTHER" id="PTHR47939">
    <property type="entry name" value="MEMBRANE-ASSOCIATED SALT-INDUCIBLE PROTEIN-LIKE"/>
    <property type="match status" value="1"/>
</dbReference>
<dbReference type="OrthoDB" id="185373at2759"/>
<dbReference type="Proteomes" id="UP000655225">
    <property type="component" value="Unassembled WGS sequence"/>
</dbReference>
<dbReference type="InterPro" id="IPR002885">
    <property type="entry name" value="PPR_rpt"/>
</dbReference>
<accession>A0A834Z595</accession>
<dbReference type="EMBL" id="JABCRI010000011">
    <property type="protein sequence ID" value="KAF8398483.1"/>
    <property type="molecule type" value="Genomic_DNA"/>
</dbReference>
<feature type="region of interest" description="Disordered" evidence="4">
    <location>
        <begin position="362"/>
        <end position="388"/>
    </location>
</feature>
<dbReference type="Pfam" id="PF13812">
    <property type="entry name" value="PPR_3"/>
    <property type="match status" value="1"/>
</dbReference>
<dbReference type="Gene3D" id="1.25.40.10">
    <property type="entry name" value="Tetratricopeptide repeat domain"/>
    <property type="match status" value="1"/>
</dbReference>
<evidence type="ECO:0000313" key="7">
    <source>
        <dbReference type="Proteomes" id="UP000655225"/>
    </source>
</evidence>
<organism evidence="6 7">
    <name type="scientific">Tetracentron sinense</name>
    <name type="common">Spur-leaf</name>
    <dbReference type="NCBI Taxonomy" id="13715"/>
    <lineage>
        <taxon>Eukaryota</taxon>
        <taxon>Viridiplantae</taxon>
        <taxon>Streptophyta</taxon>
        <taxon>Embryophyta</taxon>
        <taxon>Tracheophyta</taxon>
        <taxon>Spermatophyta</taxon>
        <taxon>Magnoliopsida</taxon>
        <taxon>Trochodendrales</taxon>
        <taxon>Trochodendraceae</taxon>
        <taxon>Tetracentron</taxon>
    </lineage>
</organism>
<gene>
    <name evidence="6" type="ORF">HHK36_017412</name>
</gene>
<sequence length="388" mass="43893">MSLHGLFMQYGELINMTSRIAFDSHEQKLSWRYLDRALLGSSTSGGPNRIHNAFVNCSHETIPMVFSIHRYQVYTRPSGSSPLKRGKSRRTHCITSILFAVYQICPFVVILSKSIGNYRSLATHASLDEQEVTDETLKQILSAVEANPSSGKETYAIYIKKLCRTGKISDAAKLLQGALDEHIFLSPNTYNLLLVAAGEVNDTDLLCQIFKNLLLSFKSLDSTSYFNLAKAFSMVNDSIQLIKFVREISELTFPRSATVIRRIISGFAEYKQIDKSLLIFDHMKNLNCKPDIITYNTVLAILGQAGRLDEMLSEFASMKESSMIPDIVLYNTLFFFFLFSFFFFFFGRRAAPPNFIEKTLTDGGGKPYKQKKNKISSKAPKHTYTQQS</sequence>
<dbReference type="InterPro" id="IPR011990">
    <property type="entry name" value="TPR-like_helical_dom_sf"/>
</dbReference>
<feature type="compositionally biased region" description="Basic residues" evidence="4">
    <location>
        <begin position="368"/>
        <end position="381"/>
    </location>
</feature>
<dbReference type="NCBIfam" id="TIGR00756">
    <property type="entry name" value="PPR"/>
    <property type="match status" value="2"/>
</dbReference>
<proteinExistence type="inferred from homology"/>
<name>A0A834Z595_TETSI</name>
<keyword evidence="5" id="KW-1133">Transmembrane helix</keyword>
<evidence type="ECO:0000256" key="2">
    <source>
        <dbReference type="ARBA" id="ARBA00022737"/>
    </source>
</evidence>
<keyword evidence="2" id="KW-0677">Repeat</keyword>
<dbReference type="InterPro" id="IPR050667">
    <property type="entry name" value="PPR-containing_protein"/>
</dbReference>
<dbReference type="PANTHER" id="PTHR47939:SF13">
    <property type="entry name" value="OS03G0201400 PROTEIN"/>
    <property type="match status" value="1"/>
</dbReference>
<keyword evidence="5" id="KW-0812">Transmembrane</keyword>
<dbReference type="AlphaFoldDB" id="A0A834Z595"/>
<comment type="similarity">
    <text evidence="1">Belongs to the PPR family. P subfamily.</text>
</comment>
<evidence type="ECO:0000256" key="1">
    <source>
        <dbReference type="ARBA" id="ARBA00007626"/>
    </source>
</evidence>